<proteinExistence type="predicted"/>
<dbReference type="EMBL" id="GGEC01003242">
    <property type="protein sequence ID" value="MBW83725.1"/>
    <property type="molecule type" value="Transcribed_RNA"/>
</dbReference>
<dbReference type="AlphaFoldDB" id="A0A2P2IR87"/>
<protein>
    <submittedName>
        <fullName evidence="1">Uncharacterized protein</fullName>
    </submittedName>
</protein>
<accession>A0A2P2IR87</accession>
<reference evidence="1" key="1">
    <citation type="submission" date="2018-02" db="EMBL/GenBank/DDBJ databases">
        <title>Rhizophora mucronata_Transcriptome.</title>
        <authorList>
            <person name="Meera S.P."/>
            <person name="Sreeshan A."/>
            <person name="Augustine A."/>
        </authorList>
    </citation>
    <scope>NUCLEOTIDE SEQUENCE</scope>
    <source>
        <tissue evidence="1">Leaf</tissue>
    </source>
</reference>
<name>A0A2P2IR87_RHIMU</name>
<organism evidence="1">
    <name type="scientific">Rhizophora mucronata</name>
    <name type="common">Asiatic mangrove</name>
    <dbReference type="NCBI Taxonomy" id="61149"/>
    <lineage>
        <taxon>Eukaryota</taxon>
        <taxon>Viridiplantae</taxon>
        <taxon>Streptophyta</taxon>
        <taxon>Embryophyta</taxon>
        <taxon>Tracheophyta</taxon>
        <taxon>Spermatophyta</taxon>
        <taxon>Magnoliopsida</taxon>
        <taxon>eudicotyledons</taxon>
        <taxon>Gunneridae</taxon>
        <taxon>Pentapetalae</taxon>
        <taxon>rosids</taxon>
        <taxon>fabids</taxon>
        <taxon>Malpighiales</taxon>
        <taxon>Rhizophoraceae</taxon>
        <taxon>Rhizophora</taxon>
    </lineage>
</organism>
<sequence>MVLHLGLKGFGEAKRIKRKEQPKPLFIELPCGDLSSSCRWLYVYKKHFWGIILMLITKEWQNAYLYTFFTNCIHI</sequence>
<evidence type="ECO:0000313" key="1">
    <source>
        <dbReference type="EMBL" id="MBW83725.1"/>
    </source>
</evidence>